<evidence type="ECO:0000256" key="1">
    <source>
        <dbReference type="ARBA" id="ARBA00004613"/>
    </source>
</evidence>
<accession>A0A7Z0I2P7</accession>
<dbReference type="Gene3D" id="2.150.10.10">
    <property type="entry name" value="Serralysin-like metalloprotease, C-terminal"/>
    <property type="match status" value="2"/>
</dbReference>
<dbReference type="Pfam" id="PF00353">
    <property type="entry name" value="HemolysinCabind"/>
    <property type="match status" value="4"/>
</dbReference>
<dbReference type="EMBL" id="JACBXS010000086">
    <property type="protein sequence ID" value="NYS26844.1"/>
    <property type="molecule type" value="Genomic_DNA"/>
</dbReference>
<dbReference type="GO" id="GO:0005509">
    <property type="term" value="F:calcium ion binding"/>
    <property type="evidence" value="ECO:0007669"/>
    <property type="project" value="InterPro"/>
</dbReference>
<evidence type="ECO:0008006" key="6">
    <source>
        <dbReference type="Google" id="ProtNLM"/>
    </source>
</evidence>
<evidence type="ECO:0000256" key="2">
    <source>
        <dbReference type="ARBA" id="ARBA00022525"/>
    </source>
</evidence>
<sequence>MSRKAVSRWAIRRWVSASVSGGCSMSHSALTISYQDLFNTGGEVTPNAFGGIYTSFRPFENYSQIAEELGATLVRWPGGTLSEVRTDRYGLEFENLQAPNTPRPGLTELIASTNDGDQALSIILPTLRYKGDTDGVRSDVASFLARLAAGEFGTIRNELILEIGNEYYAHFDDVRSYGEVANAILEEIARARSTHAAFFQANTVTVAMQMARNDEDDATLRSLVSDDAKSVIDYLRTHRLSVSFNASDHRLEDDQERFGAWKEDILAAGGDEPGFYLSAWNSASWTRNEALEAFTREHRRHTGERPDIPDSEFAERTHQQFETFWETGQLVLDDGRVIQTRHGLANRDYGAAKEGHILQIFTSYAYHGLDAAAIYGIDIIHPSAFGFVTPSGSTLLAGGGAFSLMARYLPGLEVTTLHQDNHRAAEGAFEINQWGFNSEDYAVIFVGANGFSDASDRLPMDLKLEFLPIKGWGLSILHDIPPDWHDQYGIPKSPVVAQTEEAKLYSAPSIEAMAFTIEGGTLSFEFEQDYQVAAFLFAHNETGVARLADKTPFAGQVLTSGFRDTDIRYIQDDTTVYGDDTDDVFIITGSSNRVGGGAGNDVLIATGKHGNTLWGGEGDDVLIAAQGDNRLVGGPGNDRIVGGSGNDVIHGGEGNDIISVESGNNRIVGGPGSNIIFGGTGNDRIFASDPDISDTGAVGNSFVFANSGRNTIVGGNGRDVIIGGTGNDEITSFGNHNQVFGNGGSNTVHLHGDHDQFFSGTAREHVFLHGEGTELFIDGATRVVRIENFDPRQGHKLFLDSGFLEPGAISAGDFVLDHAAVNDWGNVEISIASGQQRIILPGFGDPLALEGATDLWTQGHSVDDIVSEYAQLLDISSILGVSTVSDESPRSETPVPSEYLLSGVLSGEEAQTDPGPAAPADPAPAPGPVTVQVHGPDLGDLVLTSQCGSVSIDGEKVSQHQFTFDLGGALQDLDDMLLSFKTTTIKPPTATDALDILRLAVGVAPNSGALSEFVQLSADVNGDGRITGNDALMALRMAVGIEQSAAVNLFLFDHDQTTPQRLGADTWLTHSDILAAQDISLYGVGTGSLSTLPSPDPSALVF</sequence>
<proteinExistence type="predicted"/>
<evidence type="ECO:0000256" key="3">
    <source>
        <dbReference type="SAM" id="MobiDB-lite"/>
    </source>
</evidence>
<dbReference type="PANTHER" id="PTHR38340">
    <property type="entry name" value="S-LAYER PROTEIN"/>
    <property type="match status" value="1"/>
</dbReference>
<feature type="compositionally biased region" description="Pro residues" evidence="3">
    <location>
        <begin position="916"/>
        <end position="927"/>
    </location>
</feature>
<dbReference type="InterPro" id="IPR018511">
    <property type="entry name" value="Hemolysin-typ_Ca-bd_CS"/>
</dbReference>
<comment type="subcellular location">
    <subcellularLocation>
        <location evidence="1">Secreted</location>
    </subcellularLocation>
</comment>
<name>A0A7Z0I2P7_9RHOB</name>
<dbReference type="InterPro" id="IPR017853">
    <property type="entry name" value="GH"/>
</dbReference>
<evidence type="ECO:0000313" key="5">
    <source>
        <dbReference type="Proteomes" id="UP000529417"/>
    </source>
</evidence>
<gene>
    <name evidence="4" type="ORF">HUK65_17960</name>
</gene>
<dbReference type="Proteomes" id="UP000529417">
    <property type="component" value="Unassembled WGS sequence"/>
</dbReference>
<dbReference type="AlphaFoldDB" id="A0A7Z0I2P7"/>
<dbReference type="PANTHER" id="PTHR38340:SF1">
    <property type="entry name" value="S-LAYER PROTEIN"/>
    <property type="match status" value="1"/>
</dbReference>
<dbReference type="Gene3D" id="3.20.20.80">
    <property type="entry name" value="Glycosidases"/>
    <property type="match status" value="1"/>
</dbReference>
<reference evidence="4 5" key="1">
    <citation type="journal article" date="2000" name="Arch. Microbiol.">
        <title>Rhodobaca bogoriensis gen. nov. and sp. nov., an alkaliphilic purple nonsulfur bacterium from African Rift Valley soda lakes.</title>
        <authorList>
            <person name="Milford A.D."/>
            <person name="Achenbach L.A."/>
            <person name="Jung D.O."/>
            <person name="Madigan M.T."/>
        </authorList>
    </citation>
    <scope>NUCLEOTIDE SEQUENCE [LARGE SCALE GENOMIC DNA]</scope>
    <source>
        <strain evidence="4 5">2376</strain>
    </source>
</reference>
<dbReference type="GO" id="GO:0005576">
    <property type="term" value="C:extracellular region"/>
    <property type="evidence" value="ECO:0007669"/>
    <property type="project" value="UniProtKB-SubCell"/>
</dbReference>
<dbReference type="InterPro" id="IPR011049">
    <property type="entry name" value="Serralysin-like_metalloprot_C"/>
</dbReference>
<dbReference type="PROSITE" id="PS00330">
    <property type="entry name" value="HEMOLYSIN_CALCIUM"/>
    <property type="match status" value="1"/>
</dbReference>
<keyword evidence="2" id="KW-0964">Secreted</keyword>
<dbReference type="PRINTS" id="PR00313">
    <property type="entry name" value="CABNDNGRPT"/>
</dbReference>
<dbReference type="InterPro" id="IPR050557">
    <property type="entry name" value="RTX_toxin/Mannuronan_C5-epim"/>
</dbReference>
<keyword evidence="5" id="KW-1185">Reference proteome</keyword>
<feature type="region of interest" description="Disordered" evidence="3">
    <location>
        <begin position="906"/>
        <end position="928"/>
    </location>
</feature>
<dbReference type="SUPFAM" id="SSF51445">
    <property type="entry name" value="(Trans)glycosidases"/>
    <property type="match status" value="1"/>
</dbReference>
<comment type="caution">
    <text evidence="4">The sequence shown here is derived from an EMBL/GenBank/DDBJ whole genome shotgun (WGS) entry which is preliminary data.</text>
</comment>
<dbReference type="SUPFAM" id="SSF51120">
    <property type="entry name" value="beta-Roll"/>
    <property type="match status" value="1"/>
</dbReference>
<dbReference type="InterPro" id="IPR001343">
    <property type="entry name" value="Hemolysn_Ca-bd"/>
</dbReference>
<protein>
    <recommendedName>
        <fullName evidence="6">Calcium-binding protein</fullName>
    </recommendedName>
</protein>
<evidence type="ECO:0000313" key="4">
    <source>
        <dbReference type="EMBL" id="NYS26844.1"/>
    </source>
</evidence>
<organism evidence="4 5">
    <name type="scientific">Rhabdonatronobacter sediminivivens</name>
    <dbReference type="NCBI Taxonomy" id="2743469"/>
    <lineage>
        <taxon>Bacteria</taxon>
        <taxon>Pseudomonadati</taxon>
        <taxon>Pseudomonadota</taxon>
        <taxon>Alphaproteobacteria</taxon>
        <taxon>Rhodobacterales</taxon>
        <taxon>Paracoccaceae</taxon>
        <taxon>Rhabdonatronobacter</taxon>
    </lineage>
</organism>